<keyword evidence="3" id="KW-1185">Reference proteome</keyword>
<dbReference type="AlphaFoldDB" id="A0A8H7AN91"/>
<proteinExistence type="predicted"/>
<sequence>MGWSFQDNYALHDELGPIFTVVTPGGNEVSVADSEVVDRILAKRKEFIKPAVMCERLNIFGPGVDTASSPAGKTSVHDADDPRLKVTIGNGSESCQLPSSTRGPARLSGRKLYDKHRTWPSHGSTKAHKEHSTQSRILQLLPCMC</sequence>
<dbReference type="OrthoDB" id="1470350at2759"/>
<gene>
    <name evidence="2" type="ORF">GJ744_007126</name>
</gene>
<accession>A0A8H7AN91</accession>
<dbReference type="EMBL" id="JAACFV010000034">
    <property type="protein sequence ID" value="KAF7510022.1"/>
    <property type="molecule type" value="Genomic_DNA"/>
</dbReference>
<comment type="caution">
    <text evidence="2">The sequence shown here is derived from an EMBL/GenBank/DDBJ whole genome shotgun (WGS) entry which is preliminary data.</text>
</comment>
<organism evidence="2 3">
    <name type="scientific">Endocarpon pusillum</name>
    <dbReference type="NCBI Taxonomy" id="364733"/>
    <lineage>
        <taxon>Eukaryota</taxon>
        <taxon>Fungi</taxon>
        <taxon>Dikarya</taxon>
        <taxon>Ascomycota</taxon>
        <taxon>Pezizomycotina</taxon>
        <taxon>Eurotiomycetes</taxon>
        <taxon>Chaetothyriomycetidae</taxon>
        <taxon>Verrucariales</taxon>
        <taxon>Verrucariaceae</taxon>
        <taxon>Endocarpon</taxon>
    </lineage>
</organism>
<evidence type="ECO:0000313" key="2">
    <source>
        <dbReference type="EMBL" id="KAF7510022.1"/>
    </source>
</evidence>
<reference evidence="2" key="1">
    <citation type="submission" date="2020-02" db="EMBL/GenBank/DDBJ databases">
        <authorList>
            <person name="Palmer J.M."/>
        </authorList>
    </citation>
    <scope>NUCLEOTIDE SEQUENCE</scope>
    <source>
        <strain evidence="2">EPUS1.4</strain>
        <tissue evidence="2">Thallus</tissue>
    </source>
</reference>
<feature type="compositionally biased region" description="Polar residues" evidence="1">
    <location>
        <begin position="89"/>
        <end position="102"/>
    </location>
</feature>
<name>A0A8H7AN91_9EURO</name>
<protein>
    <submittedName>
        <fullName evidence="2">Uncharacterized protein</fullName>
    </submittedName>
</protein>
<dbReference type="Proteomes" id="UP000606974">
    <property type="component" value="Unassembled WGS sequence"/>
</dbReference>
<evidence type="ECO:0000256" key="1">
    <source>
        <dbReference type="SAM" id="MobiDB-lite"/>
    </source>
</evidence>
<evidence type="ECO:0000313" key="3">
    <source>
        <dbReference type="Proteomes" id="UP000606974"/>
    </source>
</evidence>
<feature type="region of interest" description="Disordered" evidence="1">
    <location>
        <begin position="88"/>
        <end position="108"/>
    </location>
</feature>